<evidence type="ECO:0000256" key="1">
    <source>
        <dbReference type="SAM" id="MobiDB-lite"/>
    </source>
</evidence>
<evidence type="ECO:0000313" key="3">
    <source>
        <dbReference type="EMBL" id="MDA0164854.1"/>
    </source>
</evidence>
<dbReference type="RefSeq" id="WP_270044105.1">
    <property type="nucleotide sequence ID" value="NZ_JAPDOD010000038.1"/>
</dbReference>
<sequence>MPEHARVASRTAPIHPRRVSGPSRRLAPAVAIPRGRTSAFEKLSRVPDHRVVDRLLRGRACIWLIGILLGGIVAMQVSLLRLNSGISRAVQTQGTLEQQNMALQTSIAQLTSSDRVTNGAAQGQMIDPPAGQTRYLTARPDTDPARAARRYKPPSALAKAVEANHGMIPGVLAAPGSAAAALAASLTGGATGATPTTGATGATGTTTPQATATPPAATQSTVPPVATPVATPIATPTPVVTAVPTAPPVTTVPGTGGATAPQG</sequence>
<keyword evidence="2" id="KW-1133">Transmembrane helix</keyword>
<accession>A0A9X3MY03</accession>
<name>A0A9X3MY03_9ACTN</name>
<keyword evidence="4" id="KW-1185">Reference proteome</keyword>
<protein>
    <recommendedName>
        <fullName evidence="5">Cell division protein FtsL</fullName>
    </recommendedName>
</protein>
<keyword evidence="2" id="KW-0472">Membrane</keyword>
<keyword evidence="2" id="KW-0812">Transmembrane</keyword>
<organism evidence="3 4">
    <name type="scientific">Solirubrobacter ginsenosidimutans</name>
    <dbReference type="NCBI Taxonomy" id="490573"/>
    <lineage>
        <taxon>Bacteria</taxon>
        <taxon>Bacillati</taxon>
        <taxon>Actinomycetota</taxon>
        <taxon>Thermoleophilia</taxon>
        <taxon>Solirubrobacterales</taxon>
        <taxon>Solirubrobacteraceae</taxon>
        <taxon>Solirubrobacter</taxon>
    </lineage>
</organism>
<evidence type="ECO:0000256" key="2">
    <source>
        <dbReference type="SAM" id="Phobius"/>
    </source>
</evidence>
<dbReference type="Proteomes" id="UP001149140">
    <property type="component" value="Unassembled WGS sequence"/>
</dbReference>
<proteinExistence type="predicted"/>
<feature type="region of interest" description="Disordered" evidence="1">
    <location>
        <begin position="194"/>
        <end position="223"/>
    </location>
</feature>
<evidence type="ECO:0008006" key="5">
    <source>
        <dbReference type="Google" id="ProtNLM"/>
    </source>
</evidence>
<feature type="region of interest" description="Disordered" evidence="1">
    <location>
        <begin position="1"/>
        <end position="25"/>
    </location>
</feature>
<evidence type="ECO:0000313" key="4">
    <source>
        <dbReference type="Proteomes" id="UP001149140"/>
    </source>
</evidence>
<dbReference type="AlphaFoldDB" id="A0A9X3MY03"/>
<comment type="caution">
    <text evidence="3">The sequence shown here is derived from an EMBL/GenBank/DDBJ whole genome shotgun (WGS) entry which is preliminary data.</text>
</comment>
<feature type="transmembrane region" description="Helical" evidence="2">
    <location>
        <begin position="60"/>
        <end position="80"/>
    </location>
</feature>
<reference evidence="3" key="1">
    <citation type="submission" date="2022-10" db="EMBL/GenBank/DDBJ databases">
        <title>The WGS of Solirubrobacter ginsenosidimutans DSM 21036.</title>
        <authorList>
            <person name="Jiang Z."/>
        </authorList>
    </citation>
    <scope>NUCLEOTIDE SEQUENCE</scope>
    <source>
        <strain evidence="3">DSM 21036</strain>
    </source>
</reference>
<gene>
    <name evidence="3" type="ORF">OM076_31585</name>
</gene>
<dbReference type="EMBL" id="JAPDOD010000038">
    <property type="protein sequence ID" value="MDA0164854.1"/>
    <property type="molecule type" value="Genomic_DNA"/>
</dbReference>